<dbReference type="GO" id="GO:0016855">
    <property type="term" value="F:racemase and epimerase activity, acting on amino acids and derivatives"/>
    <property type="evidence" value="ECO:0007669"/>
    <property type="project" value="InterPro"/>
</dbReference>
<proteinExistence type="predicted"/>
<feature type="region of interest" description="Disordered" evidence="1">
    <location>
        <begin position="684"/>
        <end position="705"/>
    </location>
</feature>
<sequence>MIGFPFSACLLAACSLFSGSAEDSSCLLQSTAKYNHVEADVHATDDALLRVQPERIWNPVCIGIIGGVGPEASADVLAKLVAFAGKQPWHYQARDTPSVYLLSSPELDAMTQNSWNHFSDDGQIAVIGRVLEKLKGQFPSCVLESGAYGLACNTIHYRGVKAAGEVYILGSSVTMGDKGEYSKLFNIYSVNPGITDYDYLWQNVILKVQSDQIDLASKNLYSFLEQNKISKETPVSLSCTELPVAAQHNMEMYHKYTFVDPNQALAEQLINRAMQRTEKIEPELYKGWQNGIQQFKNTCCANAEDKKCDLCCKGFKCAKASKDDETMDYPPCVRVAAPGHLIRVPRVHVIAPGLLTHPRAYDRTWAFPSHFPQACDHLRISLSSVRAAGASSLCARGRTWAFMSSPPHACDWTRALKDLEQTRSETDETPTVSYQRGLADTTASGWTDNPDDPDSIEGYFLFRTLDSTIHCRLDVNDVRAPNGLELMPFLDRVNETAASLIAMDVESKSPASCRDDMVAFLTMSRQTPWGRGILKATKDLRNRERETREKGRRATGAQHAQAAFGNAQCMIGWKAPFSGSMKEPAAMAFRPPHVGDKVQVYGIRSRPELNGAVARVVSRSVDGAGRVAVQLFPAGDQAEGEGCEASPFRPVKIRLSSLRQLSTSSSVPALPSLATEDSSQVRNFNATQGGADSGPSASYAEERAAQKAAEKAARLQAYIPGKPPGSLLLRASAPYPYAQLKLPGWQF</sequence>
<name>A0A813DPI2_POLGL</name>
<feature type="signal peptide" evidence="2">
    <location>
        <begin position="1"/>
        <end position="21"/>
    </location>
</feature>
<comment type="caution">
    <text evidence="3">The sequence shown here is derived from an EMBL/GenBank/DDBJ whole genome shotgun (WGS) entry which is preliminary data.</text>
</comment>
<reference evidence="3" key="1">
    <citation type="submission" date="2021-02" db="EMBL/GenBank/DDBJ databases">
        <authorList>
            <person name="Dougan E. K."/>
            <person name="Rhodes N."/>
            <person name="Thang M."/>
            <person name="Chan C."/>
        </authorList>
    </citation>
    <scope>NUCLEOTIDE SEQUENCE</scope>
</reference>
<accession>A0A813DPI2</accession>
<dbReference type="EMBL" id="CAJNNV010002976">
    <property type="protein sequence ID" value="CAE8588213.1"/>
    <property type="molecule type" value="Genomic_DNA"/>
</dbReference>
<organism evidence="3 4">
    <name type="scientific">Polarella glacialis</name>
    <name type="common">Dinoflagellate</name>
    <dbReference type="NCBI Taxonomy" id="89957"/>
    <lineage>
        <taxon>Eukaryota</taxon>
        <taxon>Sar</taxon>
        <taxon>Alveolata</taxon>
        <taxon>Dinophyceae</taxon>
        <taxon>Suessiales</taxon>
        <taxon>Suessiaceae</taxon>
        <taxon>Polarella</taxon>
    </lineage>
</organism>
<dbReference type="InterPro" id="IPR001920">
    <property type="entry name" value="Asp/Glu_race"/>
</dbReference>
<dbReference type="Gene3D" id="3.40.50.1860">
    <property type="match status" value="1"/>
</dbReference>
<dbReference type="AlphaFoldDB" id="A0A813DPI2"/>
<protein>
    <submittedName>
        <fullName evidence="3">Uncharacterized protein</fullName>
    </submittedName>
</protein>
<evidence type="ECO:0000313" key="3">
    <source>
        <dbReference type="EMBL" id="CAE8588213.1"/>
    </source>
</evidence>
<keyword evidence="2" id="KW-0732">Signal</keyword>
<gene>
    <name evidence="3" type="ORF">PGLA1383_LOCUS7007</name>
</gene>
<feature type="chain" id="PRO_5032351345" evidence="2">
    <location>
        <begin position="22"/>
        <end position="747"/>
    </location>
</feature>
<evidence type="ECO:0000256" key="1">
    <source>
        <dbReference type="SAM" id="MobiDB-lite"/>
    </source>
</evidence>
<evidence type="ECO:0000313" key="4">
    <source>
        <dbReference type="Proteomes" id="UP000654075"/>
    </source>
</evidence>
<evidence type="ECO:0000256" key="2">
    <source>
        <dbReference type="SAM" id="SignalP"/>
    </source>
</evidence>
<dbReference type="Proteomes" id="UP000654075">
    <property type="component" value="Unassembled WGS sequence"/>
</dbReference>
<keyword evidence="4" id="KW-1185">Reference proteome</keyword>